<proteinExistence type="inferred from homology"/>
<feature type="binding site" description="axial binding residue" evidence="13">
    <location>
        <position position="477"/>
    </location>
    <ligand>
        <name>heme</name>
        <dbReference type="ChEBI" id="CHEBI:30413"/>
    </ligand>
    <ligandPart>
        <name>Fe</name>
        <dbReference type="ChEBI" id="CHEBI:18248"/>
    </ligandPart>
</feature>
<dbReference type="PANTHER" id="PTHR24305">
    <property type="entry name" value="CYTOCHROME P450"/>
    <property type="match status" value="1"/>
</dbReference>
<evidence type="ECO:0000256" key="11">
    <source>
        <dbReference type="ARBA" id="ARBA00023033"/>
    </source>
</evidence>
<evidence type="ECO:0000256" key="2">
    <source>
        <dbReference type="ARBA" id="ARBA00004370"/>
    </source>
</evidence>
<evidence type="ECO:0000256" key="9">
    <source>
        <dbReference type="ARBA" id="ARBA00023002"/>
    </source>
</evidence>
<keyword evidence="11" id="KW-0503">Monooxygenase</keyword>
<evidence type="ECO:0000256" key="3">
    <source>
        <dbReference type="ARBA" id="ARBA00004721"/>
    </source>
</evidence>
<comment type="similarity">
    <text evidence="4">Belongs to the cytochrome P450 family.</text>
</comment>
<keyword evidence="10 13" id="KW-0408">Iron</keyword>
<evidence type="ECO:0000256" key="1">
    <source>
        <dbReference type="ARBA" id="ARBA00001971"/>
    </source>
</evidence>
<reference evidence="14" key="1">
    <citation type="submission" date="2020-05" db="EMBL/GenBank/DDBJ databases">
        <title>Mycena genomes resolve the evolution of fungal bioluminescence.</title>
        <authorList>
            <person name="Tsai I.J."/>
        </authorList>
    </citation>
    <scope>NUCLEOTIDE SEQUENCE</scope>
    <source>
        <strain evidence="14">CCC161011</strain>
    </source>
</reference>
<dbReference type="PRINTS" id="PR00385">
    <property type="entry name" value="P450"/>
</dbReference>
<dbReference type="InterPro" id="IPR050121">
    <property type="entry name" value="Cytochrome_P450_monoxygenase"/>
</dbReference>
<dbReference type="GO" id="GO:0004497">
    <property type="term" value="F:monooxygenase activity"/>
    <property type="evidence" value="ECO:0007669"/>
    <property type="project" value="UniProtKB-KW"/>
</dbReference>
<keyword evidence="12" id="KW-0472">Membrane</keyword>
<evidence type="ECO:0000256" key="6">
    <source>
        <dbReference type="ARBA" id="ARBA00022692"/>
    </source>
</evidence>
<comment type="pathway">
    <text evidence="3">Secondary metabolite biosynthesis; terpenoid biosynthesis.</text>
</comment>
<dbReference type="Gene3D" id="1.10.630.10">
    <property type="entry name" value="Cytochrome P450"/>
    <property type="match status" value="1"/>
</dbReference>
<accession>A0A8H6YWP1</accession>
<gene>
    <name evidence="14" type="ORF">MVEN_00495100</name>
</gene>
<evidence type="ECO:0000313" key="14">
    <source>
        <dbReference type="EMBL" id="KAF7366181.1"/>
    </source>
</evidence>
<dbReference type="GO" id="GO:0016020">
    <property type="term" value="C:membrane"/>
    <property type="evidence" value="ECO:0007669"/>
    <property type="project" value="UniProtKB-SubCell"/>
</dbReference>
<evidence type="ECO:0000256" key="5">
    <source>
        <dbReference type="ARBA" id="ARBA00022617"/>
    </source>
</evidence>
<comment type="caution">
    <text evidence="14">The sequence shown here is derived from an EMBL/GenBank/DDBJ whole genome shotgun (WGS) entry which is preliminary data.</text>
</comment>
<evidence type="ECO:0000256" key="10">
    <source>
        <dbReference type="ARBA" id="ARBA00023004"/>
    </source>
</evidence>
<organism evidence="14 15">
    <name type="scientific">Mycena venus</name>
    <dbReference type="NCBI Taxonomy" id="2733690"/>
    <lineage>
        <taxon>Eukaryota</taxon>
        <taxon>Fungi</taxon>
        <taxon>Dikarya</taxon>
        <taxon>Basidiomycota</taxon>
        <taxon>Agaricomycotina</taxon>
        <taxon>Agaricomycetes</taxon>
        <taxon>Agaricomycetidae</taxon>
        <taxon>Agaricales</taxon>
        <taxon>Marasmiineae</taxon>
        <taxon>Mycenaceae</taxon>
        <taxon>Mycena</taxon>
    </lineage>
</organism>
<dbReference type="PANTHER" id="PTHR24305:SF166">
    <property type="entry name" value="CYTOCHROME P450 12A4, MITOCHONDRIAL-RELATED"/>
    <property type="match status" value="1"/>
</dbReference>
<keyword evidence="9" id="KW-0560">Oxidoreductase</keyword>
<evidence type="ECO:0000256" key="13">
    <source>
        <dbReference type="PIRSR" id="PIRSR602403-1"/>
    </source>
</evidence>
<comment type="subcellular location">
    <subcellularLocation>
        <location evidence="2">Membrane</location>
    </subcellularLocation>
</comment>
<keyword evidence="15" id="KW-1185">Reference proteome</keyword>
<comment type="cofactor">
    <cofactor evidence="1 13">
        <name>heme</name>
        <dbReference type="ChEBI" id="CHEBI:30413"/>
    </cofactor>
</comment>
<dbReference type="AlphaFoldDB" id="A0A8H6YWP1"/>
<dbReference type="InterPro" id="IPR002403">
    <property type="entry name" value="Cyt_P450_E_grp-IV"/>
</dbReference>
<dbReference type="SUPFAM" id="SSF48264">
    <property type="entry name" value="Cytochrome P450"/>
    <property type="match status" value="1"/>
</dbReference>
<dbReference type="GO" id="GO:0016705">
    <property type="term" value="F:oxidoreductase activity, acting on paired donors, with incorporation or reduction of molecular oxygen"/>
    <property type="evidence" value="ECO:0007669"/>
    <property type="project" value="InterPro"/>
</dbReference>
<evidence type="ECO:0000256" key="4">
    <source>
        <dbReference type="ARBA" id="ARBA00010617"/>
    </source>
</evidence>
<keyword evidence="5 13" id="KW-0349">Heme</keyword>
<evidence type="ECO:0000256" key="12">
    <source>
        <dbReference type="ARBA" id="ARBA00023136"/>
    </source>
</evidence>
<evidence type="ECO:0000256" key="8">
    <source>
        <dbReference type="ARBA" id="ARBA00022989"/>
    </source>
</evidence>
<keyword evidence="7 13" id="KW-0479">Metal-binding</keyword>
<protein>
    <submittedName>
        <fullName evidence="14">Cytochrome P450</fullName>
    </submittedName>
</protein>
<keyword evidence="6" id="KW-0812">Transmembrane</keyword>
<keyword evidence="8" id="KW-1133">Transmembrane helix</keyword>
<evidence type="ECO:0000313" key="15">
    <source>
        <dbReference type="Proteomes" id="UP000620124"/>
    </source>
</evidence>
<dbReference type="OrthoDB" id="1470350at2759"/>
<dbReference type="GO" id="GO:0020037">
    <property type="term" value="F:heme binding"/>
    <property type="evidence" value="ECO:0007669"/>
    <property type="project" value="InterPro"/>
</dbReference>
<dbReference type="Pfam" id="PF00067">
    <property type="entry name" value="p450"/>
    <property type="match status" value="1"/>
</dbReference>
<dbReference type="InterPro" id="IPR001128">
    <property type="entry name" value="Cyt_P450"/>
</dbReference>
<dbReference type="EMBL" id="JACAZI010000003">
    <property type="protein sequence ID" value="KAF7366181.1"/>
    <property type="molecule type" value="Genomic_DNA"/>
</dbReference>
<dbReference type="PRINTS" id="PR00465">
    <property type="entry name" value="EP450IV"/>
</dbReference>
<dbReference type="GO" id="GO:0005506">
    <property type="term" value="F:iron ion binding"/>
    <property type="evidence" value="ECO:0007669"/>
    <property type="project" value="InterPro"/>
</dbReference>
<evidence type="ECO:0000256" key="7">
    <source>
        <dbReference type="ARBA" id="ARBA00022723"/>
    </source>
</evidence>
<name>A0A8H6YWP1_9AGAR</name>
<sequence>MYSGIALAALACAVLLLWYRILGRRSTIQDIIGPPSPSWIFGHLLQLMLSPGYGDYEFKWLKAHGPVYRLKVCFGQDRLMVADPLALQYIFNSPHFALSPILQNMVRLVFGDGALLGLRGTVYIYFGLLADNVIGQTHKRLRNEFNMAFTIAAVRNYHPIFQKVAQAITQGLEASATPLINVVPLLATATLSSIAEAALSYSMDDLEKEFIAANAQIMRVAPTILLNPTIHKGFRAAASNQSAGQIFFADALMRHLPSWLLRAAIYLPTETFKIARRAQYLANQLVGGEDIFGMLLNLDRTDTTRNGLTGEEVITQTAIIMIAGQEATTNTIAFGLLELAKNTDFQELLRAEIQSMLGAAGDSIQYDKMPLLNAFIKETLRFYPAEPSTERMALHDTVIPLSQSITTSTGEKVTQIPIRKGELVIAGIASYQRLEWRWGDDAHEFRPSRWLEGSVSKGEAAGPYANLLTFLGGPHTCLGWRFAVLEMQVLVSELVGKFSFALPENDPVRVRVANTLQPTMLDGQKGVPLLVTRLL</sequence>
<dbReference type="InterPro" id="IPR036396">
    <property type="entry name" value="Cyt_P450_sf"/>
</dbReference>
<dbReference type="Proteomes" id="UP000620124">
    <property type="component" value="Unassembled WGS sequence"/>
</dbReference>